<keyword evidence="1" id="KW-0812">Transmembrane</keyword>
<keyword evidence="1" id="KW-0472">Membrane</keyword>
<keyword evidence="4" id="KW-1185">Reference proteome</keyword>
<dbReference type="KEGG" id="psco:LY89DRAFT_718744"/>
<dbReference type="GeneID" id="28828166"/>
<dbReference type="InterPro" id="IPR046529">
    <property type="entry name" value="DUF6594"/>
</dbReference>
<feature type="transmembrane region" description="Helical" evidence="1">
    <location>
        <begin position="221"/>
        <end position="242"/>
    </location>
</feature>
<keyword evidence="1" id="KW-1133">Transmembrane helix</keyword>
<protein>
    <recommendedName>
        <fullName evidence="2">DUF6594 domain-containing protein</fullName>
    </recommendedName>
</protein>
<dbReference type="RefSeq" id="XP_018071411.1">
    <property type="nucleotide sequence ID" value="XM_018218440.1"/>
</dbReference>
<proteinExistence type="predicted"/>
<evidence type="ECO:0000313" key="4">
    <source>
        <dbReference type="Proteomes" id="UP000070700"/>
    </source>
</evidence>
<gene>
    <name evidence="3" type="ORF">LY89DRAFT_718744</name>
</gene>
<dbReference type="PANTHER" id="PTHR34502">
    <property type="entry name" value="DUF6594 DOMAIN-CONTAINING PROTEIN-RELATED"/>
    <property type="match status" value="1"/>
</dbReference>
<dbReference type="OrthoDB" id="5342093at2759"/>
<evidence type="ECO:0000259" key="2">
    <source>
        <dbReference type="Pfam" id="PF20237"/>
    </source>
</evidence>
<dbReference type="AlphaFoldDB" id="A0A194XA61"/>
<dbReference type="EMBL" id="KQ947415">
    <property type="protein sequence ID" value="KUJ17056.1"/>
    <property type="molecule type" value="Genomic_DNA"/>
</dbReference>
<dbReference type="Proteomes" id="UP000070700">
    <property type="component" value="Unassembled WGS sequence"/>
</dbReference>
<reference evidence="3 4" key="1">
    <citation type="submission" date="2015-10" db="EMBL/GenBank/DDBJ databases">
        <title>Full genome of DAOMC 229536 Phialocephala scopiformis, a fungal endophyte of spruce producing the potent anti-insectan compound rugulosin.</title>
        <authorList>
            <consortium name="DOE Joint Genome Institute"/>
            <person name="Walker A.K."/>
            <person name="Frasz S.L."/>
            <person name="Seifert K.A."/>
            <person name="Miller J.D."/>
            <person name="Mondo S.J."/>
            <person name="Labutti K."/>
            <person name="Lipzen A."/>
            <person name="Dockter R."/>
            <person name="Kennedy M."/>
            <person name="Grigoriev I.V."/>
            <person name="Spatafora J.W."/>
        </authorList>
    </citation>
    <scope>NUCLEOTIDE SEQUENCE [LARGE SCALE GENOMIC DNA]</scope>
    <source>
        <strain evidence="3 4">CBS 120377</strain>
    </source>
</reference>
<sequence>MSGYTKLAKFMTQKHHPILRKFQHLATRDLLYLQAELCELDFKHDTIAKKDALETDERQYYGRDWQYLESSNQRGFGGEQWAVALATRAKLREYYAALSQYSQIASIPEPSPSERTILHDWIGSPAMGGGCGFLGRDLGGYEQLSVYEDLHQSDLAILSDAHGEDDLFTRFVTGPLLTLYHWILKRRRNPLAIDPENPPVGDNRSNLHHYDDRRIEMVTNILGTVFSSFAPLLSIVVLSFVSNAKARLGLVCAFTILFTCCLAVATKARRVEIFAASAAFASVQVVFIGSSNSNSIVL</sequence>
<evidence type="ECO:0000256" key="1">
    <source>
        <dbReference type="SAM" id="Phobius"/>
    </source>
</evidence>
<accession>A0A194XA61</accession>
<dbReference type="PANTHER" id="PTHR34502:SF5">
    <property type="entry name" value="DUF6594 DOMAIN-CONTAINING PROTEIN"/>
    <property type="match status" value="1"/>
</dbReference>
<organism evidence="3 4">
    <name type="scientific">Mollisia scopiformis</name>
    <name type="common">Conifer needle endophyte fungus</name>
    <name type="synonym">Phialocephala scopiformis</name>
    <dbReference type="NCBI Taxonomy" id="149040"/>
    <lineage>
        <taxon>Eukaryota</taxon>
        <taxon>Fungi</taxon>
        <taxon>Dikarya</taxon>
        <taxon>Ascomycota</taxon>
        <taxon>Pezizomycotina</taxon>
        <taxon>Leotiomycetes</taxon>
        <taxon>Helotiales</taxon>
        <taxon>Mollisiaceae</taxon>
        <taxon>Mollisia</taxon>
    </lineage>
</organism>
<feature type="domain" description="DUF6594" evidence="2">
    <location>
        <begin position="4"/>
        <end position="285"/>
    </location>
</feature>
<dbReference type="Pfam" id="PF20237">
    <property type="entry name" value="DUF6594"/>
    <property type="match status" value="1"/>
</dbReference>
<evidence type="ECO:0000313" key="3">
    <source>
        <dbReference type="EMBL" id="KUJ17056.1"/>
    </source>
</evidence>
<name>A0A194XA61_MOLSC</name>
<feature type="transmembrane region" description="Helical" evidence="1">
    <location>
        <begin position="248"/>
        <end position="266"/>
    </location>
</feature>
<dbReference type="InParanoid" id="A0A194XA61"/>